<evidence type="ECO:0000313" key="2">
    <source>
        <dbReference type="Proteomes" id="UP001732700"/>
    </source>
</evidence>
<name>A0ACD5UP15_AVESA</name>
<dbReference type="EnsemblPlants" id="AVESA.00010b.r2.2CG0291890.1">
    <property type="protein sequence ID" value="AVESA.00010b.r2.2CG0291890.1.CDS"/>
    <property type="gene ID" value="AVESA.00010b.r2.2CG0291890"/>
</dbReference>
<protein>
    <submittedName>
        <fullName evidence="1">Uncharacterized protein</fullName>
    </submittedName>
</protein>
<keyword evidence="2" id="KW-1185">Reference proteome</keyword>
<accession>A0ACD5UP15</accession>
<proteinExistence type="predicted"/>
<evidence type="ECO:0000313" key="1">
    <source>
        <dbReference type="EnsemblPlants" id="AVESA.00010b.r2.2CG0291890.1.CDS"/>
    </source>
</evidence>
<organism evidence="1 2">
    <name type="scientific">Avena sativa</name>
    <name type="common">Oat</name>
    <dbReference type="NCBI Taxonomy" id="4498"/>
    <lineage>
        <taxon>Eukaryota</taxon>
        <taxon>Viridiplantae</taxon>
        <taxon>Streptophyta</taxon>
        <taxon>Embryophyta</taxon>
        <taxon>Tracheophyta</taxon>
        <taxon>Spermatophyta</taxon>
        <taxon>Magnoliopsida</taxon>
        <taxon>Liliopsida</taxon>
        <taxon>Poales</taxon>
        <taxon>Poaceae</taxon>
        <taxon>BOP clade</taxon>
        <taxon>Pooideae</taxon>
        <taxon>Poodae</taxon>
        <taxon>Poeae</taxon>
        <taxon>Poeae Chloroplast Group 1 (Aveneae type)</taxon>
        <taxon>Aveninae</taxon>
        <taxon>Avena</taxon>
    </lineage>
</organism>
<dbReference type="Proteomes" id="UP001732700">
    <property type="component" value="Chromosome 2C"/>
</dbReference>
<sequence length="137" mass="15010">MNLPGPLASCEMGIVLMPMGDGRLGGAGVKETRLYLWSREAYHNGVASWVQSRVIELHNIMPVDALSASRTAGVTGFAEEANVIFLNTVAGVFAIDLGTEQARKVYENLKTYEALIPFSSFYIPENFNIVLDCSRHT</sequence>
<reference evidence="1" key="1">
    <citation type="submission" date="2021-05" db="EMBL/GenBank/DDBJ databases">
        <authorList>
            <person name="Scholz U."/>
            <person name="Mascher M."/>
            <person name="Fiebig A."/>
        </authorList>
    </citation>
    <scope>NUCLEOTIDE SEQUENCE [LARGE SCALE GENOMIC DNA]</scope>
</reference>
<reference evidence="1" key="2">
    <citation type="submission" date="2025-09" db="UniProtKB">
        <authorList>
            <consortium name="EnsemblPlants"/>
        </authorList>
    </citation>
    <scope>IDENTIFICATION</scope>
</reference>